<comment type="caution">
    <text evidence="2">The sequence shown here is derived from an EMBL/GenBank/DDBJ whole genome shotgun (WGS) entry which is preliminary data.</text>
</comment>
<accession>A0A7I8XMF6</accession>
<protein>
    <submittedName>
        <fullName evidence="2">(pine wood nematode) hypothetical protein</fullName>
    </submittedName>
</protein>
<organism evidence="2 3">
    <name type="scientific">Bursaphelenchus xylophilus</name>
    <name type="common">Pinewood nematode worm</name>
    <name type="synonym">Aphelenchoides xylophilus</name>
    <dbReference type="NCBI Taxonomy" id="6326"/>
    <lineage>
        <taxon>Eukaryota</taxon>
        <taxon>Metazoa</taxon>
        <taxon>Ecdysozoa</taxon>
        <taxon>Nematoda</taxon>
        <taxon>Chromadorea</taxon>
        <taxon>Rhabditida</taxon>
        <taxon>Tylenchina</taxon>
        <taxon>Tylenchomorpha</taxon>
        <taxon>Aphelenchoidea</taxon>
        <taxon>Aphelenchoididae</taxon>
        <taxon>Bursaphelenchus</taxon>
    </lineage>
</organism>
<name>A0A7I8XMF6_BURXY</name>
<dbReference type="Proteomes" id="UP000659654">
    <property type="component" value="Unassembled WGS sequence"/>
</dbReference>
<keyword evidence="3" id="KW-1185">Reference proteome</keyword>
<dbReference type="AlphaFoldDB" id="A0A7I8XMF6"/>
<evidence type="ECO:0000313" key="2">
    <source>
        <dbReference type="EMBL" id="CAD5211932.1"/>
    </source>
</evidence>
<sequence>MLLTALIALTAAAGTLAAGPNKPLRLPPQYIPEVFVRDRVLDGDGVKEVSDFWFRSISGNHRAPIANLTSCVFSQLGGSFVDLINARHGASSAGFARFLNQGIDRCVRNTTDTAIIAASNVWLRFTKLMILYEQEKLADRSKRDIGDDGLYLERASYGDRMLNKFAFCQGMFHWPRPCRNLTLSSGLHGKEFMDVLGAGLFIFDELFPGVGCRFDLKERLNPKLTEHHRPNDNYELISGCDDKDLKLAGDLLKAFKKLSRRHQRKSKSDIVL</sequence>
<dbReference type="Proteomes" id="UP000582659">
    <property type="component" value="Unassembled WGS sequence"/>
</dbReference>
<dbReference type="EMBL" id="CAJFCV020000001">
    <property type="protein sequence ID" value="CAG9089470.1"/>
    <property type="molecule type" value="Genomic_DNA"/>
</dbReference>
<evidence type="ECO:0000256" key="1">
    <source>
        <dbReference type="SAM" id="SignalP"/>
    </source>
</evidence>
<reference evidence="2" key="1">
    <citation type="submission" date="2020-09" db="EMBL/GenBank/DDBJ databases">
        <authorList>
            <person name="Kikuchi T."/>
        </authorList>
    </citation>
    <scope>NUCLEOTIDE SEQUENCE</scope>
    <source>
        <strain evidence="2">Ka4C1</strain>
    </source>
</reference>
<evidence type="ECO:0000313" key="3">
    <source>
        <dbReference type="Proteomes" id="UP000659654"/>
    </source>
</evidence>
<keyword evidence="1" id="KW-0732">Signal</keyword>
<feature type="signal peptide" evidence="1">
    <location>
        <begin position="1"/>
        <end position="17"/>
    </location>
</feature>
<gene>
    <name evidence="2" type="ORF">BXYJ_LOCUS2668</name>
</gene>
<feature type="chain" id="PRO_5036204575" evidence="1">
    <location>
        <begin position="18"/>
        <end position="272"/>
    </location>
</feature>
<dbReference type="EMBL" id="CAJFDI010000001">
    <property type="protein sequence ID" value="CAD5211932.1"/>
    <property type="molecule type" value="Genomic_DNA"/>
</dbReference>
<proteinExistence type="predicted"/>